<evidence type="ECO:0000256" key="1">
    <source>
        <dbReference type="SAM" id="SignalP"/>
    </source>
</evidence>
<evidence type="ECO:0000313" key="2">
    <source>
        <dbReference type="EMBL" id="RDV02980.1"/>
    </source>
</evidence>
<dbReference type="RefSeq" id="WP_115550084.1">
    <property type="nucleotide sequence ID" value="NZ_QRGP01000002.1"/>
</dbReference>
<sequence>MIDRRRLILSGLAGTSLALTPRFAFATADTDRRFIFIIQRGAADGLGILAPVGDPAFASARGDLAANALSGAKLDGLFALHPQMTASAALFRQKQAAFYHAIASGYRERSHFDGQNLLETAGTRPYGRDDGWINRLLGMLPKTESKALALATAIPPALRGPVSVSSYAPSRLPDADAALMERVAMLYAEDAQLAPLWASAAQTEAMAGGIDPSAGRGGVAAGKMVASLMAGADGARVAMVETGGWDTHINQEGRLGTALKGVDEMIETLCTELGQAWSKTLVLVATEFGRTVHANGTRGTDHGTASAAMLFGGGLSIGGKIVADWPGLADSQLYEGRDLKPTTRFESMVIAALSSHYGIDPKQLQRTVFPDFPT</sequence>
<dbReference type="EMBL" id="QRGP01000002">
    <property type="protein sequence ID" value="RDV02980.1"/>
    <property type="molecule type" value="Genomic_DNA"/>
</dbReference>
<feature type="signal peptide" evidence="1">
    <location>
        <begin position="1"/>
        <end position="26"/>
    </location>
</feature>
<comment type="caution">
    <text evidence="2">The sequence shown here is derived from an EMBL/GenBank/DDBJ whole genome shotgun (WGS) entry which is preliminary data.</text>
</comment>
<dbReference type="PANTHER" id="PTHR43737">
    <property type="entry name" value="BLL7424 PROTEIN"/>
    <property type="match status" value="1"/>
</dbReference>
<dbReference type="InterPro" id="IPR010869">
    <property type="entry name" value="DUF1501"/>
</dbReference>
<keyword evidence="1" id="KW-0732">Signal</keyword>
<dbReference type="Pfam" id="PF07394">
    <property type="entry name" value="DUF1501"/>
    <property type="match status" value="1"/>
</dbReference>
<reference evidence="3" key="1">
    <citation type="submission" date="2018-08" db="EMBL/GenBank/DDBJ databases">
        <authorList>
            <person name="Kim S.-J."/>
            <person name="Jung G.-Y."/>
        </authorList>
    </citation>
    <scope>NUCLEOTIDE SEQUENCE [LARGE SCALE GENOMIC DNA]</scope>
    <source>
        <strain evidence="3">GY_G</strain>
    </source>
</reference>
<name>A0A371B5Y1_9SPHN</name>
<evidence type="ECO:0000313" key="3">
    <source>
        <dbReference type="Proteomes" id="UP000263833"/>
    </source>
</evidence>
<accession>A0A371B5Y1</accession>
<dbReference type="PANTHER" id="PTHR43737:SF1">
    <property type="entry name" value="DUF1501 DOMAIN-CONTAINING PROTEIN"/>
    <property type="match status" value="1"/>
</dbReference>
<organism evidence="2 3">
    <name type="scientific">Sphingorhabdus pulchriflava</name>
    <dbReference type="NCBI Taxonomy" id="2292257"/>
    <lineage>
        <taxon>Bacteria</taxon>
        <taxon>Pseudomonadati</taxon>
        <taxon>Pseudomonadota</taxon>
        <taxon>Alphaproteobacteria</taxon>
        <taxon>Sphingomonadales</taxon>
        <taxon>Sphingomonadaceae</taxon>
        <taxon>Sphingorhabdus</taxon>
    </lineage>
</organism>
<protein>
    <submittedName>
        <fullName evidence="2">DUF1501 domain-containing protein</fullName>
    </submittedName>
</protein>
<keyword evidence="3" id="KW-1185">Reference proteome</keyword>
<proteinExistence type="predicted"/>
<dbReference type="AlphaFoldDB" id="A0A371B5Y1"/>
<feature type="chain" id="PRO_5016770596" evidence="1">
    <location>
        <begin position="27"/>
        <end position="374"/>
    </location>
</feature>
<dbReference type="OrthoDB" id="9779968at2"/>
<gene>
    <name evidence="2" type="ORF">DXH95_13810</name>
</gene>
<dbReference type="Proteomes" id="UP000263833">
    <property type="component" value="Unassembled WGS sequence"/>
</dbReference>